<dbReference type="RefSeq" id="WP_137934749.1">
    <property type="nucleotide sequence ID" value="NZ_WBVX01000028.1"/>
</dbReference>
<sequence>MSNGIFAPDELSTMKDVYEEITSQPWFSRDPEARRAFARYLLDAYPGGTYRPGLDRPLLESIAREHYGRRDP</sequence>
<dbReference type="AlphaFoldDB" id="A0A6L3Y8I6"/>
<organism evidence="1 2">
    <name type="scientific">Brucella tritici</name>
    <dbReference type="NCBI Taxonomy" id="94626"/>
    <lineage>
        <taxon>Bacteria</taxon>
        <taxon>Pseudomonadati</taxon>
        <taxon>Pseudomonadota</taxon>
        <taxon>Alphaproteobacteria</taxon>
        <taxon>Hyphomicrobiales</taxon>
        <taxon>Brucellaceae</taxon>
        <taxon>Brucella/Ochrobactrum group</taxon>
        <taxon>Brucella</taxon>
    </lineage>
</organism>
<dbReference type="EMBL" id="WBVX01000028">
    <property type="protein sequence ID" value="KAB2680261.1"/>
    <property type="molecule type" value="Genomic_DNA"/>
</dbReference>
<evidence type="ECO:0000313" key="1">
    <source>
        <dbReference type="EMBL" id="KAB2680261.1"/>
    </source>
</evidence>
<comment type="caution">
    <text evidence="1">The sequence shown here is derived from an EMBL/GenBank/DDBJ whole genome shotgun (WGS) entry which is preliminary data.</text>
</comment>
<proteinExistence type="predicted"/>
<name>A0A6L3Y8I6_9HYPH</name>
<protein>
    <submittedName>
        <fullName evidence="1">Uncharacterized protein</fullName>
    </submittedName>
</protein>
<dbReference type="Proteomes" id="UP000481643">
    <property type="component" value="Unassembled WGS sequence"/>
</dbReference>
<reference evidence="1 2" key="1">
    <citation type="submission" date="2019-09" db="EMBL/GenBank/DDBJ databases">
        <title>Taxonomic organization of the family Brucellaceae based on a phylogenomic approach.</title>
        <authorList>
            <person name="Leclercq S."/>
            <person name="Cloeckaert A."/>
            <person name="Zygmunt M.S."/>
        </authorList>
    </citation>
    <scope>NUCLEOTIDE SEQUENCE [LARGE SCALE GENOMIC DNA]</scope>
    <source>
        <strain evidence="1 2">WS1830</strain>
    </source>
</reference>
<gene>
    <name evidence="1" type="ORF">F9L08_21400</name>
</gene>
<evidence type="ECO:0000313" key="2">
    <source>
        <dbReference type="Proteomes" id="UP000481643"/>
    </source>
</evidence>
<accession>A0A6L3Y8I6</accession>